<dbReference type="Proteomes" id="UP001396334">
    <property type="component" value="Unassembled WGS sequence"/>
</dbReference>
<name>A0ABR2T863_9ROSI</name>
<keyword evidence="2" id="KW-1185">Reference proteome</keyword>
<protein>
    <submittedName>
        <fullName evidence="1">Uncharacterized protein</fullName>
    </submittedName>
</protein>
<accession>A0ABR2T863</accession>
<organism evidence="1 2">
    <name type="scientific">Hibiscus sabdariffa</name>
    <name type="common">roselle</name>
    <dbReference type="NCBI Taxonomy" id="183260"/>
    <lineage>
        <taxon>Eukaryota</taxon>
        <taxon>Viridiplantae</taxon>
        <taxon>Streptophyta</taxon>
        <taxon>Embryophyta</taxon>
        <taxon>Tracheophyta</taxon>
        <taxon>Spermatophyta</taxon>
        <taxon>Magnoliopsida</taxon>
        <taxon>eudicotyledons</taxon>
        <taxon>Gunneridae</taxon>
        <taxon>Pentapetalae</taxon>
        <taxon>rosids</taxon>
        <taxon>malvids</taxon>
        <taxon>Malvales</taxon>
        <taxon>Malvaceae</taxon>
        <taxon>Malvoideae</taxon>
        <taxon>Hibiscus</taxon>
    </lineage>
</organism>
<evidence type="ECO:0000313" key="2">
    <source>
        <dbReference type="Proteomes" id="UP001396334"/>
    </source>
</evidence>
<evidence type="ECO:0000313" key="1">
    <source>
        <dbReference type="EMBL" id="KAK9033676.1"/>
    </source>
</evidence>
<sequence length="234" mass="26348">MRGFLESTIECVEKSSGIDVESRVVNQLADLITQMDNGNHKTSSLLQGHGDTCIFMVLKDIILLIANILVKSDDPYVFRLLLMGNKLVRVDEYSMWHKVGSNVRSFFIGMGFSPSLVDKVIEEKSNDDDDLLLENLLIEHFNVQKPNSQSTGHLDNSSVSKDAGSYLQIYNYIQPKEKSNVFDDEDVIEKGASLIMMHFSVVEVEFALDELSEAAHLNELVDFIVTVQTIEKLE</sequence>
<comment type="caution">
    <text evidence="1">The sequence shown here is derived from an EMBL/GenBank/DDBJ whole genome shotgun (WGS) entry which is preliminary data.</text>
</comment>
<gene>
    <name evidence="1" type="ORF">V6N11_049862</name>
</gene>
<reference evidence="1 2" key="1">
    <citation type="journal article" date="2024" name="G3 (Bethesda)">
        <title>Genome assembly of Hibiscus sabdariffa L. provides insights into metabolisms of medicinal natural products.</title>
        <authorList>
            <person name="Kim T."/>
        </authorList>
    </citation>
    <scope>NUCLEOTIDE SEQUENCE [LARGE SCALE GENOMIC DNA]</scope>
    <source>
        <strain evidence="1">TK-2024</strain>
        <tissue evidence="1">Old leaves</tissue>
    </source>
</reference>
<dbReference type="EMBL" id="JBBPBN010000007">
    <property type="protein sequence ID" value="KAK9033676.1"/>
    <property type="molecule type" value="Genomic_DNA"/>
</dbReference>
<proteinExistence type="predicted"/>